<dbReference type="Gene3D" id="3.90.780.10">
    <property type="entry name" value="5'-Nucleotidase, C-terminal domain"/>
    <property type="match status" value="1"/>
</dbReference>
<evidence type="ECO:0000313" key="3">
    <source>
        <dbReference type="EMBL" id="KAG9677637.1"/>
    </source>
</evidence>
<dbReference type="InterPro" id="IPR029052">
    <property type="entry name" value="Metallo-depent_PP-like"/>
</dbReference>
<dbReference type="Pfam" id="PF02872">
    <property type="entry name" value="5_nucleotid_C"/>
    <property type="match status" value="1"/>
</dbReference>
<evidence type="ECO:0000256" key="1">
    <source>
        <dbReference type="ARBA" id="ARBA00006654"/>
    </source>
</evidence>
<dbReference type="AlphaFoldDB" id="A0A9P8E3N0"/>
<dbReference type="SUPFAM" id="SSF55816">
    <property type="entry name" value="5'-nucleotidase (syn. UDP-sugar hydrolase), C-terminal domain"/>
    <property type="match status" value="1"/>
</dbReference>
<dbReference type="GO" id="GO:0016787">
    <property type="term" value="F:hydrolase activity"/>
    <property type="evidence" value="ECO:0007669"/>
    <property type="project" value="InterPro"/>
</dbReference>
<dbReference type="SUPFAM" id="SSF56300">
    <property type="entry name" value="Metallo-dependent phosphatases"/>
    <property type="match status" value="1"/>
</dbReference>
<reference evidence="3" key="2">
    <citation type="submission" date="2021-08" db="EMBL/GenBank/DDBJ databases">
        <authorList>
            <person name="Gostincar C."/>
            <person name="Sun X."/>
            <person name="Song Z."/>
            <person name="Gunde-Cimerman N."/>
        </authorList>
    </citation>
    <scope>NUCLEOTIDE SEQUENCE</scope>
    <source>
        <strain evidence="3">EXF-9911</strain>
    </source>
</reference>
<feature type="domain" description="5'-Nucleotidase C-terminal" evidence="2">
    <location>
        <begin position="260"/>
        <end position="401"/>
    </location>
</feature>
<dbReference type="EMBL" id="JAHFXF010001058">
    <property type="protein sequence ID" value="KAG9677637.1"/>
    <property type="molecule type" value="Genomic_DNA"/>
</dbReference>
<accession>A0A9P8E3N0</accession>
<proteinExistence type="inferred from homology"/>
<name>A0A9P8E3N0_AURME</name>
<sequence>MPSDSTPVIRLLHFNDVYRLEPSEHDPVGGVTRFQSLCNHYRHDSRYHGQPELITLFSGDGFGPSLESSVTKGAHMVPILNNVPVAAACVGNHELDMGVPQFEYLASQCNFPWLLANVTDPALGEDVPLGHAQKFAMLTSSTGVQIGLIGLAEKEWLEAVNSLPANLVHVDPVVTARKLIPELRAQGAEIIIALCHQREVHDIRLAKEVPDLDIILSGHDHHYRHTRNFAITRRDVDSTVAEDPATVELLDKLFSSLQTKLQKVESNMGNFISDLMRYYYDTDCAMIAGGTIRADMVYPPGILRLKEIVDCFPFEDPVVVIKVKGQQLLEALQNGVSKYPALDGRFPQVSNISFTFDPSRDSHDRIVGVQVGGKPLDINREYSLATRDFMVKGGDGYTCFRTRSRGGSAVSVVDEENGILLSMLLRQHFLSLMTVGRWKHWGAALGQHWGTVQEHLRRTGSVIERTDTNHTFRRDSSNVSARRASVDVSSGRRKSSAIWDRPPVRIIEPAEMDLSESEDESEVTAPVLARELSPEEHELVVARKAMRKWWRLAGLNKRHAMGYEAGEELGVGWTRGISPQLEGRIKVVLRVL</sequence>
<organism evidence="3 4">
    <name type="scientific">Aureobasidium melanogenum</name>
    <name type="common">Aureobasidium pullulans var. melanogenum</name>
    <dbReference type="NCBI Taxonomy" id="46634"/>
    <lineage>
        <taxon>Eukaryota</taxon>
        <taxon>Fungi</taxon>
        <taxon>Dikarya</taxon>
        <taxon>Ascomycota</taxon>
        <taxon>Pezizomycotina</taxon>
        <taxon>Dothideomycetes</taxon>
        <taxon>Dothideomycetidae</taxon>
        <taxon>Dothideales</taxon>
        <taxon>Saccotheciaceae</taxon>
        <taxon>Aureobasidium</taxon>
    </lineage>
</organism>
<reference evidence="3" key="1">
    <citation type="journal article" date="2021" name="J Fungi (Basel)">
        <title>Virulence traits and population genomics of the black yeast Aureobasidium melanogenum.</title>
        <authorList>
            <person name="Cernosa A."/>
            <person name="Sun X."/>
            <person name="Gostincar C."/>
            <person name="Fang C."/>
            <person name="Gunde-Cimerman N."/>
            <person name="Song Z."/>
        </authorList>
    </citation>
    <scope>NUCLEOTIDE SEQUENCE</scope>
    <source>
        <strain evidence="3">EXF-9911</strain>
    </source>
</reference>
<gene>
    <name evidence="3" type="ORF">KCU76_g15729</name>
</gene>
<comment type="similarity">
    <text evidence="1">Belongs to the 5'-nucleotidase family.</text>
</comment>
<dbReference type="PANTHER" id="PTHR11575">
    <property type="entry name" value="5'-NUCLEOTIDASE-RELATED"/>
    <property type="match status" value="1"/>
</dbReference>
<dbReference type="PANTHER" id="PTHR11575:SF48">
    <property type="entry name" value="5'-NUCLEOTIDASE"/>
    <property type="match status" value="1"/>
</dbReference>
<evidence type="ECO:0000313" key="4">
    <source>
        <dbReference type="Proteomes" id="UP000779574"/>
    </source>
</evidence>
<dbReference type="Proteomes" id="UP000779574">
    <property type="component" value="Unassembled WGS sequence"/>
</dbReference>
<protein>
    <submittedName>
        <fullName evidence="3">Metallo-dependent phosphatase</fullName>
    </submittedName>
</protein>
<dbReference type="InterPro" id="IPR036907">
    <property type="entry name" value="5'-Nucleotdase_C_sf"/>
</dbReference>
<dbReference type="InterPro" id="IPR008334">
    <property type="entry name" value="5'-Nucleotdase_C"/>
</dbReference>
<feature type="non-terminal residue" evidence="3">
    <location>
        <position position="1"/>
    </location>
</feature>
<dbReference type="Gene3D" id="3.60.21.10">
    <property type="match status" value="1"/>
</dbReference>
<evidence type="ECO:0000259" key="2">
    <source>
        <dbReference type="Pfam" id="PF02872"/>
    </source>
</evidence>
<dbReference type="OrthoDB" id="10252235at2759"/>
<comment type="caution">
    <text evidence="3">The sequence shown here is derived from an EMBL/GenBank/DDBJ whole genome shotgun (WGS) entry which is preliminary data.</text>
</comment>
<dbReference type="GO" id="GO:0009166">
    <property type="term" value="P:nucleotide catabolic process"/>
    <property type="evidence" value="ECO:0007669"/>
    <property type="project" value="InterPro"/>
</dbReference>
<dbReference type="InterPro" id="IPR006179">
    <property type="entry name" value="5_nucleotidase/apyrase"/>
</dbReference>